<dbReference type="SUPFAM" id="SSF51556">
    <property type="entry name" value="Metallo-dependent hydrolases"/>
    <property type="match status" value="1"/>
</dbReference>
<comment type="similarity">
    <text evidence="1">Belongs to the metallo-dependent hydrolases superfamily. ACMSD family.</text>
</comment>
<accession>A0A9P9IYT9</accession>
<dbReference type="GO" id="GO:0047596">
    <property type="term" value="F:6-methylsalicylate decarboxylase activity"/>
    <property type="evidence" value="ECO:0007669"/>
    <property type="project" value="UniProtKB-EC"/>
</dbReference>
<dbReference type="GO" id="GO:0046872">
    <property type="term" value="F:metal ion binding"/>
    <property type="evidence" value="ECO:0007669"/>
    <property type="project" value="UniProtKB-KW"/>
</dbReference>
<sequence length="349" mass="39153">MTINNSLPRRIDVHSHFLPPDYHNALMENGHEKVDGMPGIPPWSVEAHLEMMESANVSKSILSISSPGTHIVPGKDELGISLARHCNAYAANLKKQYPDKFGFWASLPLPNVEAALKEIDVAIEEGADGFGLMTNYHGHYLGSPSLDPVFDKLNKVGATVFIHPTKPCTHHAGVNASATTDALPFGSLYPIPMFEFLFDTARSFINLFLSGTVERCPNITFIIPHVGGCMPPLWSRFIQFSHVVPGGRKLEPEDVRKQIYDQFYFDLAGLIFEGKEGGLGQLRAFVEGYEISYERLLYGSDFPFTRTNFVRDFAERMESGLGSMFDEDQQKAIYERNAERMLERKFVEK</sequence>
<dbReference type="InterPro" id="IPR006680">
    <property type="entry name" value="Amidohydro-rel"/>
</dbReference>
<evidence type="ECO:0000256" key="3">
    <source>
        <dbReference type="ARBA" id="ARBA00022793"/>
    </source>
</evidence>
<dbReference type="EMBL" id="JAGMWT010000002">
    <property type="protein sequence ID" value="KAH7135439.1"/>
    <property type="molecule type" value="Genomic_DNA"/>
</dbReference>
<dbReference type="OrthoDB" id="2832284at2759"/>
<dbReference type="PANTHER" id="PTHR21240:SF29">
    <property type="entry name" value="AMIDOHYDROLASE-RELATED DOMAIN-CONTAINING PROTEIN"/>
    <property type="match status" value="1"/>
</dbReference>
<dbReference type="Pfam" id="PF04909">
    <property type="entry name" value="Amidohydro_2"/>
    <property type="match status" value="1"/>
</dbReference>
<organism evidence="10 11">
    <name type="scientific">Dendryphion nanum</name>
    <dbReference type="NCBI Taxonomy" id="256645"/>
    <lineage>
        <taxon>Eukaryota</taxon>
        <taxon>Fungi</taxon>
        <taxon>Dikarya</taxon>
        <taxon>Ascomycota</taxon>
        <taxon>Pezizomycotina</taxon>
        <taxon>Dothideomycetes</taxon>
        <taxon>Pleosporomycetidae</taxon>
        <taxon>Pleosporales</taxon>
        <taxon>Torulaceae</taxon>
        <taxon>Dendryphion</taxon>
    </lineage>
</organism>
<evidence type="ECO:0000256" key="5">
    <source>
        <dbReference type="ARBA" id="ARBA00023239"/>
    </source>
</evidence>
<dbReference type="AlphaFoldDB" id="A0A9P9IYT9"/>
<dbReference type="InterPro" id="IPR032466">
    <property type="entry name" value="Metal_Hydrolase"/>
</dbReference>
<protein>
    <recommendedName>
        <fullName evidence="7">6-methylsalicylate decarboxylase</fullName>
        <ecNumber evidence="7">4.1.1.52</ecNumber>
    </recommendedName>
</protein>
<name>A0A9P9IYT9_9PLEO</name>
<evidence type="ECO:0000256" key="2">
    <source>
        <dbReference type="ARBA" id="ARBA00022723"/>
    </source>
</evidence>
<gene>
    <name evidence="10" type="ORF">B0J11DRAFT_425895</name>
</gene>
<evidence type="ECO:0000256" key="8">
    <source>
        <dbReference type="RuleBase" id="RU366045"/>
    </source>
</evidence>
<keyword evidence="2" id="KW-0479">Metal-binding</keyword>
<reference evidence="10" key="1">
    <citation type="journal article" date="2021" name="Nat. Commun.">
        <title>Genetic determinants of endophytism in the Arabidopsis root mycobiome.</title>
        <authorList>
            <person name="Mesny F."/>
            <person name="Miyauchi S."/>
            <person name="Thiergart T."/>
            <person name="Pickel B."/>
            <person name="Atanasova L."/>
            <person name="Karlsson M."/>
            <person name="Huettel B."/>
            <person name="Barry K.W."/>
            <person name="Haridas S."/>
            <person name="Chen C."/>
            <person name="Bauer D."/>
            <person name="Andreopoulos W."/>
            <person name="Pangilinan J."/>
            <person name="LaButti K."/>
            <person name="Riley R."/>
            <person name="Lipzen A."/>
            <person name="Clum A."/>
            <person name="Drula E."/>
            <person name="Henrissat B."/>
            <person name="Kohler A."/>
            <person name="Grigoriev I.V."/>
            <person name="Martin F.M."/>
            <person name="Hacquard S."/>
        </authorList>
    </citation>
    <scope>NUCLEOTIDE SEQUENCE</scope>
    <source>
        <strain evidence="10">MPI-CAGE-CH-0243</strain>
    </source>
</reference>
<evidence type="ECO:0000256" key="1">
    <source>
        <dbReference type="ARBA" id="ARBA00005871"/>
    </source>
</evidence>
<evidence type="ECO:0000313" key="11">
    <source>
        <dbReference type="Proteomes" id="UP000700596"/>
    </source>
</evidence>
<comment type="catalytic activity">
    <reaction evidence="6">
        <text>6-methylsalicylate + H(+) = 3-methylphenol + CO2</text>
        <dbReference type="Rhea" id="RHEA:23112"/>
        <dbReference type="ChEBI" id="CHEBI:15378"/>
        <dbReference type="ChEBI" id="CHEBI:16526"/>
        <dbReference type="ChEBI" id="CHEBI:17231"/>
        <dbReference type="ChEBI" id="CHEBI:36658"/>
        <dbReference type="EC" id="4.1.1.52"/>
    </reaction>
    <physiologicalReaction direction="left-to-right" evidence="6">
        <dbReference type="Rhea" id="RHEA:23113"/>
    </physiologicalReaction>
</comment>
<proteinExistence type="inferred from homology"/>
<dbReference type="Proteomes" id="UP000700596">
    <property type="component" value="Unassembled WGS sequence"/>
</dbReference>
<dbReference type="GO" id="GO:0005829">
    <property type="term" value="C:cytosol"/>
    <property type="evidence" value="ECO:0007669"/>
    <property type="project" value="TreeGrafter"/>
</dbReference>
<dbReference type="Gene3D" id="3.20.20.140">
    <property type="entry name" value="Metal-dependent hydrolases"/>
    <property type="match status" value="1"/>
</dbReference>
<keyword evidence="5 8" id="KW-0456">Lyase</keyword>
<keyword evidence="11" id="KW-1185">Reference proteome</keyword>
<evidence type="ECO:0000256" key="6">
    <source>
        <dbReference type="ARBA" id="ARBA00036832"/>
    </source>
</evidence>
<keyword evidence="3 8" id="KW-0210">Decarboxylase</keyword>
<evidence type="ECO:0000256" key="7">
    <source>
        <dbReference type="ARBA" id="ARBA00038889"/>
    </source>
</evidence>
<dbReference type="PANTHER" id="PTHR21240">
    <property type="entry name" value="2-AMINO-3-CARBOXYLMUCONATE-6-SEMIALDEHYDE DECARBOXYLASE"/>
    <property type="match status" value="1"/>
</dbReference>
<evidence type="ECO:0000313" key="10">
    <source>
        <dbReference type="EMBL" id="KAH7135439.1"/>
    </source>
</evidence>
<dbReference type="GO" id="GO:0019748">
    <property type="term" value="P:secondary metabolic process"/>
    <property type="evidence" value="ECO:0007669"/>
    <property type="project" value="TreeGrafter"/>
</dbReference>
<dbReference type="InterPro" id="IPR032465">
    <property type="entry name" value="ACMSD"/>
</dbReference>
<keyword evidence="4" id="KW-0862">Zinc</keyword>
<evidence type="ECO:0000259" key="9">
    <source>
        <dbReference type="Pfam" id="PF04909"/>
    </source>
</evidence>
<feature type="domain" description="Amidohydrolase-related" evidence="9">
    <location>
        <begin position="11"/>
        <end position="343"/>
    </location>
</feature>
<dbReference type="EC" id="4.1.1.52" evidence="7"/>
<dbReference type="GO" id="GO:0016787">
    <property type="term" value="F:hydrolase activity"/>
    <property type="evidence" value="ECO:0007669"/>
    <property type="project" value="InterPro"/>
</dbReference>
<evidence type="ECO:0000256" key="4">
    <source>
        <dbReference type="ARBA" id="ARBA00022833"/>
    </source>
</evidence>
<comment type="caution">
    <text evidence="10">The sequence shown here is derived from an EMBL/GenBank/DDBJ whole genome shotgun (WGS) entry which is preliminary data.</text>
</comment>